<keyword evidence="1" id="KW-0472">Membrane</keyword>
<feature type="transmembrane region" description="Helical" evidence="1">
    <location>
        <begin position="56"/>
        <end position="78"/>
    </location>
</feature>
<evidence type="ECO:0000256" key="1">
    <source>
        <dbReference type="SAM" id="Phobius"/>
    </source>
</evidence>
<name>A0A8X6XF90_9ARAC</name>
<organism evidence="2 3">
    <name type="scientific">Trichonephila inaurata madagascariensis</name>
    <dbReference type="NCBI Taxonomy" id="2747483"/>
    <lineage>
        <taxon>Eukaryota</taxon>
        <taxon>Metazoa</taxon>
        <taxon>Ecdysozoa</taxon>
        <taxon>Arthropoda</taxon>
        <taxon>Chelicerata</taxon>
        <taxon>Arachnida</taxon>
        <taxon>Araneae</taxon>
        <taxon>Araneomorphae</taxon>
        <taxon>Entelegynae</taxon>
        <taxon>Araneoidea</taxon>
        <taxon>Nephilidae</taxon>
        <taxon>Trichonephila</taxon>
        <taxon>Trichonephila inaurata</taxon>
    </lineage>
</organism>
<sequence>MDQTLSNYSSHHLKRFRFKKIGVSDIVDIFEIGLSELDRPSKFYGGGRGSSLNPKFFSIGGVVFGFLFPPYLLGAKLISSAKTSTILKTATLLESFYVDNCVSVNTMKSLGKFIEGIPNSP</sequence>
<keyword evidence="3" id="KW-1185">Reference proteome</keyword>
<dbReference type="EMBL" id="BMAV01008392">
    <property type="protein sequence ID" value="GFY51936.1"/>
    <property type="molecule type" value="Genomic_DNA"/>
</dbReference>
<accession>A0A8X6XF90</accession>
<dbReference type="AlphaFoldDB" id="A0A8X6XF90"/>
<protein>
    <submittedName>
        <fullName evidence="2">Uncharacterized protein</fullName>
    </submittedName>
</protein>
<evidence type="ECO:0000313" key="3">
    <source>
        <dbReference type="Proteomes" id="UP000886998"/>
    </source>
</evidence>
<keyword evidence="1" id="KW-1133">Transmembrane helix</keyword>
<dbReference type="Proteomes" id="UP000886998">
    <property type="component" value="Unassembled WGS sequence"/>
</dbReference>
<keyword evidence="1" id="KW-0812">Transmembrane</keyword>
<proteinExistence type="predicted"/>
<evidence type="ECO:0000313" key="2">
    <source>
        <dbReference type="EMBL" id="GFY51936.1"/>
    </source>
</evidence>
<gene>
    <name evidence="2" type="ORF">TNIN_52741</name>
</gene>
<reference evidence="2" key="1">
    <citation type="submission" date="2020-08" db="EMBL/GenBank/DDBJ databases">
        <title>Multicomponent nature underlies the extraordinary mechanical properties of spider dragline silk.</title>
        <authorList>
            <person name="Kono N."/>
            <person name="Nakamura H."/>
            <person name="Mori M."/>
            <person name="Yoshida Y."/>
            <person name="Ohtoshi R."/>
            <person name="Malay A.D."/>
            <person name="Moran D.A.P."/>
            <person name="Tomita M."/>
            <person name="Numata K."/>
            <person name="Arakawa K."/>
        </authorList>
    </citation>
    <scope>NUCLEOTIDE SEQUENCE</scope>
</reference>
<comment type="caution">
    <text evidence="2">The sequence shown here is derived from an EMBL/GenBank/DDBJ whole genome shotgun (WGS) entry which is preliminary data.</text>
</comment>